<evidence type="ECO:0000256" key="1">
    <source>
        <dbReference type="ARBA" id="ARBA00005947"/>
    </source>
</evidence>
<dbReference type="GO" id="GO:0004407">
    <property type="term" value="F:histone deacetylase activity"/>
    <property type="evidence" value="ECO:0007669"/>
    <property type="project" value="InterPro"/>
</dbReference>
<dbReference type="SUPFAM" id="SSF52768">
    <property type="entry name" value="Arginase/deacetylase"/>
    <property type="match status" value="1"/>
</dbReference>
<reference evidence="4 5" key="1">
    <citation type="submission" date="2019-06" db="EMBL/GenBank/DDBJ databases">
        <title>Metagenome assembled Genome of Spiribacter salinus SL48-SHIP from the microbial mat of Salt Lake 48 (Novosibirsk region, Russia).</title>
        <authorList>
            <person name="Shipova A."/>
            <person name="Rozanov A.S."/>
            <person name="Bryanskaya A.V."/>
            <person name="Peltek S.E."/>
        </authorList>
    </citation>
    <scope>NUCLEOTIDE SEQUENCE [LARGE SCALE GENOMIC DNA]</scope>
    <source>
        <strain evidence="4">SL48-SHIP-2</strain>
    </source>
</reference>
<organism evidence="4 5">
    <name type="scientific">Spiribacter salinus</name>
    <dbReference type="NCBI Taxonomy" id="1335746"/>
    <lineage>
        <taxon>Bacteria</taxon>
        <taxon>Pseudomonadati</taxon>
        <taxon>Pseudomonadota</taxon>
        <taxon>Gammaproteobacteria</taxon>
        <taxon>Chromatiales</taxon>
        <taxon>Ectothiorhodospiraceae</taxon>
        <taxon>Spiribacter</taxon>
    </lineage>
</organism>
<comment type="similarity">
    <text evidence="1">Belongs to the histone deacetylase family.</text>
</comment>
<dbReference type="PANTHER" id="PTHR10625:SF19">
    <property type="entry name" value="HISTONE DEACETYLASE 12"/>
    <property type="match status" value="1"/>
</dbReference>
<dbReference type="CDD" id="cd09993">
    <property type="entry name" value="HDAC_classIV"/>
    <property type="match status" value="1"/>
</dbReference>
<dbReference type="InterPro" id="IPR000286">
    <property type="entry name" value="HDACs"/>
</dbReference>
<dbReference type="InterPro" id="IPR044150">
    <property type="entry name" value="HDAC_classIV"/>
</dbReference>
<dbReference type="AlphaFoldDB" id="A0A540VUX6"/>
<dbReference type="STRING" id="1260251.SPISAL_03555"/>
<keyword evidence="2" id="KW-0378">Hydrolase</keyword>
<sequence length="289" mass="31515">MEKFRLLRQHLDALGDSLEWHQPTPISLAALTHVHDADYIEALVKGQLDERAQRRSGFPWSEALVRRVRLETGGTLLGARLALTDGLALNAAGGTHHAHADFASGYCLINDLAVVAMELLRRGEVERLLIIDLDVHQGDGTARLLANEPRAFTFSMHAGRNFPARKASSDEDIALDSATVDDAYLAILQQAIPRLIQSVRPDLVIYDAGADVHKADRLGHLALTDTGLRARDAAVIETVRGAGLPLLAVIGGGYDRDTPALVARHAMVFEEAVRVRERTPYNEDHEPGA</sequence>
<proteinExistence type="inferred from homology"/>
<dbReference type="Proteomes" id="UP000315400">
    <property type="component" value="Unassembled WGS sequence"/>
</dbReference>
<evidence type="ECO:0000313" key="4">
    <source>
        <dbReference type="EMBL" id="TQF00560.1"/>
    </source>
</evidence>
<dbReference type="Gene3D" id="3.40.800.20">
    <property type="entry name" value="Histone deacetylase domain"/>
    <property type="match status" value="1"/>
</dbReference>
<dbReference type="PANTHER" id="PTHR10625">
    <property type="entry name" value="HISTONE DEACETYLASE HDAC1-RELATED"/>
    <property type="match status" value="1"/>
</dbReference>
<dbReference type="EMBL" id="VIFK01000010">
    <property type="protein sequence ID" value="TQF00560.1"/>
    <property type="molecule type" value="Genomic_DNA"/>
</dbReference>
<accession>A0A540VUX6</accession>
<evidence type="ECO:0000313" key="5">
    <source>
        <dbReference type="Proteomes" id="UP000315400"/>
    </source>
</evidence>
<dbReference type="Pfam" id="PF00850">
    <property type="entry name" value="Hist_deacetyl"/>
    <property type="match status" value="1"/>
</dbReference>
<gene>
    <name evidence="4" type="ORF">FKY71_02875</name>
</gene>
<name>A0A540VUX6_9GAMM</name>
<dbReference type="GO" id="GO:0040029">
    <property type="term" value="P:epigenetic regulation of gene expression"/>
    <property type="evidence" value="ECO:0007669"/>
    <property type="project" value="TreeGrafter"/>
</dbReference>
<dbReference type="InterPro" id="IPR037138">
    <property type="entry name" value="His_deacetylse_dom_sf"/>
</dbReference>
<dbReference type="InterPro" id="IPR023801">
    <property type="entry name" value="His_deacetylse_dom"/>
</dbReference>
<evidence type="ECO:0000259" key="3">
    <source>
        <dbReference type="Pfam" id="PF00850"/>
    </source>
</evidence>
<protein>
    <submittedName>
        <fullName evidence="4">Histone deacetylase</fullName>
    </submittedName>
</protein>
<feature type="domain" description="Histone deacetylase" evidence="3">
    <location>
        <begin position="10"/>
        <end position="262"/>
    </location>
</feature>
<evidence type="ECO:0000256" key="2">
    <source>
        <dbReference type="ARBA" id="ARBA00022801"/>
    </source>
</evidence>
<dbReference type="InterPro" id="IPR023696">
    <property type="entry name" value="Ureohydrolase_dom_sf"/>
</dbReference>
<dbReference type="PRINTS" id="PR01270">
    <property type="entry name" value="HDASUPER"/>
</dbReference>
<comment type="caution">
    <text evidence="4">The sequence shown here is derived from an EMBL/GenBank/DDBJ whole genome shotgun (WGS) entry which is preliminary data.</text>
</comment>
<dbReference type="GO" id="GO:0016787">
    <property type="term" value="F:hydrolase activity"/>
    <property type="evidence" value="ECO:0007669"/>
    <property type="project" value="UniProtKB-KW"/>
</dbReference>